<reference evidence="4" key="1">
    <citation type="submission" date="2022-11" db="UniProtKB">
        <authorList>
            <consortium name="WormBaseParasite"/>
        </authorList>
    </citation>
    <scope>IDENTIFICATION</scope>
</reference>
<dbReference type="Pfam" id="PF04155">
    <property type="entry name" value="Ground-like"/>
    <property type="match status" value="1"/>
</dbReference>
<organism evidence="3 4">
    <name type="scientific">Acrobeloides nanus</name>
    <dbReference type="NCBI Taxonomy" id="290746"/>
    <lineage>
        <taxon>Eukaryota</taxon>
        <taxon>Metazoa</taxon>
        <taxon>Ecdysozoa</taxon>
        <taxon>Nematoda</taxon>
        <taxon>Chromadorea</taxon>
        <taxon>Rhabditida</taxon>
        <taxon>Tylenchina</taxon>
        <taxon>Cephalobomorpha</taxon>
        <taxon>Cephaloboidea</taxon>
        <taxon>Cephalobidae</taxon>
        <taxon>Acrobeloides</taxon>
    </lineage>
</organism>
<feature type="domain" description="Ground-like" evidence="2">
    <location>
        <begin position="54"/>
        <end position="139"/>
    </location>
</feature>
<evidence type="ECO:0000313" key="4">
    <source>
        <dbReference type="WBParaSite" id="ACRNAN_scaffold1749.g28163.t1"/>
    </source>
</evidence>
<dbReference type="InterPro" id="IPR007284">
    <property type="entry name" value="Ground-like_dom"/>
</dbReference>
<dbReference type="Proteomes" id="UP000887540">
    <property type="component" value="Unplaced"/>
</dbReference>
<sequence>MVVEPGMCTFQQCDPATNQIFEIPVPCGCHPGQKPLDLPIPKLPLPECYMNNDGYLCCDREMEQVLNMAFMEFKESRCNRQNSDNLQTLTNMCQKRLETTFPNKTFETFVGSADFAAKMYFSGGYMCKIRRECKIIMAFASPNQEDEPESPTEPTNPPDTQPTGAPETNPTPTPPEAPLPTPTANPYYPVNPNPDMNPEDLFGLLARFLCFSGDTEVLTLDSGYKRLYDLNVGDYVLSSNKQVFMPQRHQVEI</sequence>
<evidence type="ECO:0000259" key="2">
    <source>
        <dbReference type="Pfam" id="PF04155"/>
    </source>
</evidence>
<protein>
    <submittedName>
        <fullName evidence="4">Ground-like domain-containing protein</fullName>
    </submittedName>
</protein>
<evidence type="ECO:0000313" key="3">
    <source>
        <dbReference type="Proteomes" id="UP000887540"/>
    </source>
</evidence>
<keyword evidence="3" id="KW-1185">Reference proteome</keyword>
<feature type="region of interest" description="Disordered" evidence="1">
    <location>
        <begin position="142"/>
        <end position="187"/>
    </location>
</feature>
<dbReference type="WBParaSite" id="ACRNAN_scaffold1749.g28163.t1">
    <property type="protein sequence ID" value="ACRNAN_scaffold1749.g28163.t1"/>
    <property type="gene ID" value="ACRNAN_scaffold1749.g28163"/>
</dbReference>
<feature type="compositionally biased region" description="Pro residues" evidence="1">
    <location>
        <begin position="169"/>
        <end position="183"/>
    </location>
</feature>
<accession>A0A914D1G3</accession>
<dbReference type="PANTHER" id="PTHR31967:SF20">
    <property type="entry name" value="GROUND-LIKE DOMAIN-CONTAINING PROTEIN"/>
    <property type="match status" value="1"/>
</dbReference>
<dbReference type="InterPro" id="IPR036844">
    <property type="entry name" value="Hint_dom_sf"/>
</dbReference>
<dbReference type="AlphaFoldDB" id="A0A914D1G3"/>
<dbReference type="SUPFAM" id="SSF51294">
    <property type="entry name" value="Hedgehog/intein (Hint) domain"/>
    <property type="match status" value="1"/>
</dbReference>
<proteinExistence type="predicted"/>
<name>A0A914D1G3_9BILA</name>
<evidence type="ECO:0000256" key="1">
    <source>
        <dbReference type="SAM" id="MobiDB-lite"/>
    </source>
</evidence>
<dbReference type="PANTHER" id="PTHR31967">
    <property type="entry name" value="GROUNDHOG (HEDGEHOG-LIKE FAMILY)-RELATED"/>
    <property type="match status" value="1"/>
</dbReference>